<sequence length="287" mass="32469">MKNSFRHMAVAKSNLGFRLVVSCLLLLITDCQSAQRHFNKHVALFIFGDSLFDSGNNNYINTNPNFQAKFWPYGESYFNPPAPSGRFSNGRLIPDFIAEFAGLPLIPAYLDPHYHNKEFGYGANFASGGSGALVETNGGLVVDLKTQLQYFLDLEKRFRKNLGNLTDVFKEIHEKGGRKIGIAMIPPLGCLPIARAQQPCNTCYEEFNTIASLHNRAVSKKMKEMTKQFEGFMFANYDHSTALSKRMKNPSKYGFLFDDHLMYTSIHLHILFEFLRLYNGDSSIGSF</sequence>
<dbReference type="GO" id="GO:0016298">
    <property type="term" value="F:lipase activity"/>
    <property type="evidence" value="ECO:0007669"/>
    <property type="project" value="TreeGrafter"/>
</dbReference>
<dbReference type="Pfam" id="PF00657">
    <property type="entry name" value="Lipase_GDSL"/>
    <property type="match status" value="1"/>
</dbReference>
<dbReference type="EMBL" id="OX465081">
    <property type="protein sequence ID" value="CAI9288088.1"/>
    <property type="molecule type" value="Genomic_DNA"/>
</dbReference>
<organism evidence="4 5">
    <name type="scientific">Lactuca saligna</name>
    <name type="common">Willowleaf lettuce</name>
    <dbReference type="NCBI Taxonomy" id="75948"/>
    <lineage>
        <taxon>Eukaryota</taxon>
        <taxon>Viridiplantae</taxon>
        <taxon>Streptophyta</taxon>
        <taxon>Embryophyta</taxon>
        <taxon>Tracheophyta</taxon>
        <taxon>Spermatophyta</taxon>
        <taxon>Magnoliopsida</taxon>
        <taxon>eudicotyledons</taxon>
        <taxon>Gunneridae</taxon>
        <taxon>Pentapetalae</taxon>
        <taxon>asterids</taxon>
        <taxon>campanulids</taxon>
        <taxon>Asterales</taxon>
        <taxon>Asteraceae</taxon>
        <taxon>Cichorioideae</taxon>
        <taxon>Cichorieae</taxon>
        <taxon>Lactucinae</taxon>
        <taxon>Lactuca</taxon>
    </lineage>
</organism>
<dbReference type="InterPro" id="IPR001087">
    <property type="entry name" value="GDSL"/>
</dbReference>
<evidence type="ECO:0000313" key="5">
    <source>
        <dbReference type="Proteomes" id="UP001177003"/>
    </source>
</evidence>
<feature type="signal peptide" evidence="3">
    <location>
        <begin position="1"/>
        <end position="33"/>
    </location>
</feature>
<dbReference type="AlphaFoldDB" id="A0AA36E9Y3"/>
<keyword evidence="5" id="KW-1185">Reference proteome</keyword>
<feature type="chain" id="PRO_5041467273" description="GDSL esterase/lipase 1-like" evidence="3">
    <location>
        <begin position="34"/>
        <end position="287"/>
    </location>
</feature>
<evidence type="ECO:0008006" key="6">
    <source>
        <dbReference type="Google" id="ProtNLM"/>
    </source>
</evidence>
<evidence type="ECO:0000256" key="3">
    <source>
        <dbReference type="SAM" id="SignalP"/>
    </source>
</evidence>
<dbReference type="PANTHER" id="PTHR45966:SF35">
    <property type="entry name" value="GDSL LIPASE_ESTERASE, SGNH HYDROLASE SUPERFAMILY"/>
    <property type="match status" value="1"/>
</dbReference>
<keyword evidence="2 3" id="KW-0732">Signal</keyword>
<dbReference type="InterPro" id="IPR044552">
    <property type="entry name" value="GLIP1-5/GLL25"/>
</dbReference>
<dbReference type="Gene3D" id="3.40.50.1110">
    <property type="entry name" value="SGNH hydrolase"/>
    <property type="match status" value="1"/>
</dbReference>
<dbReference type="InterPro" id="IPR036514">
    <property type="entry name" value="SGNH_hydro_sf"/>
</dbReference>
<proteinExistence type="inferred from homology"/>
<name>A0AA36E9Y3_LACSI</name>
<comment type="similarity">
    <text evidence="1">Belongs to the 'GDSL' lipolytic enzyme family.</text>
</comment>
<dbReference type="PANTHER" id="PTHR45966">
    <property type="entry name" value="GDSL-LIKE LIPASE/ACYLHYDROLASE"/>
    <property type="match status" value="1"/>
</dbReference>
<reference evidence="4" key="1">
    <citation type="submission" date="2023-04" db="EMBL/GenBank/DDBJ databases">
        <authorList>
            <person name="Vijverberg K."/>
            <person name="Xiong W."/>
            <person name="Schranz E."/>
        </authorList>
    </citation>
    <scope>NUCLEOTIDE SEQUENCE</scope>
</reference>
<dbReference type="Proteomes" id="UP001177003">
    <property type="component" value="Chromosome 5"/>
</dbReference>
<evidence type="ECO:0000256" key="1">
    <source>
        <dbReference type="ARBA" id="ARBA00008668"/>
    </source>
</evidence>
<protein>
    <recommendedName>
        <fullName evidence="6">GDSL esterase/lipase 1-like</fullName>
    </recommendedName>
</protein>
<accession>A0AA36E9Y3</accession>
<evidence type="ECO:0000313" key="4">
    <source>
        <dbReference type="EMBL" id="CAI9288088.1"/>
    </source>
</evidence>
<evidence type="ECO:0000256" key="2">
    <source>
        <dbReference type="ARBA" id="ARBA00022729"/>
    </source>
</evidence>
<gene>
    <name evidence="4" type="ORF">LSALG_LOCUS27412</name>
</gene>